<dbReference type="SUPFAM" id="SSF46785">
    <property type="entry name" value="Winged helix' DNA-binding domain"/>
    <property type="match status" value="1"/>
</dbReference>
<dbReference type="PANTHER" id="PTHR30154:SF34">
    <property type="entry name" value="TRANSCRIPTIONAL REGULATOR AZLB"/>
    <property type="match status" value="1"/>
</dbReference>
<evidence type="ECO:0000256" key="2">
    <source>
        <dbReference type="ARBA" id="ARBA00023125"/>
    </source>
</evidence>
<dbReference type="SMART" id="SM00344">
    <property type="entry name" value="HTH_ASNC"/>
    <property type="match status" value="1"/>
</dbReference>
<dbReference type="PANTHER" id="PTHR30154">
    <property type="entry name" value="LEUCINE-RESPONSIVE REGULATORY PROTEIN"/>
    <property type="match status" value="1"/>
</dbReference>
<evidence type="ECO:0000259" key="4">
    <source>
        <dbReference type="PROSITE" id="PS50956"/>
    </source>
</evidence>
<comment type="caution">
    <text evidence="6">The sequence shown here is derived from an EMBL/GenBank/DDBJ whole genome shotgun (WGS) entry which is preliminary data.</text>
</comment>
<name>A0A0L1JRC0_9RHOB</name>
<keyword evidence="1" id="KW-0805">Transcription regulation</keyword>
<dbReference type="RefSeq" id="WP_050530415.1">
    <property type="nucleotide sequence ID" value="NZ_AQQZ01000003.1"/>
</dbReference>
<dbReference type="PROSITE" id="PS51063">
    <property type="entry name" value="HTH_CRP_2"/>
    <property type="match status" value="1"/>
</dbReference>
<dbReference type="EMBL" id="AQQZ01000003">
    <property type="protein sequence ID" value="KNG94262.1"/>
    <property type="molecule type" value="Genomic_DNA"/>
</dbReference>
<dbReference type="Pfam" id="PF13412">
    <property type="entry name" value="HTH_24"/>
    <property type="match status" value="1"/>
</dbReference>
<evidence type="ECO:0000313" key="6">
    <source>
        <dbReference type="EMBL" id="KNG94262.1"/>
    </source>
</evidence>
<organism evidence="6 7">
    <name type="scientific">Pseudaestuariivita atlantica</name>
    <dbReference type="NCBI Taxonomy" id="1317121"/>
    <lineage>
        <taxon>Bacteria</taxon>
        <taxon>Pseudomonadati</taxon>
        <taxon>Pseudomonadota</taxon>
        <taxon>Alphaproteobacteria</taxon>
        <taxon>Rhodobacterales</taxon>
        <taxon>Paracoccaceae</taxon>
        <taxon>Pseudaestuariivita</taxon>
    </lineage>
</organism>
<dbReference type="SUPFAM" id="SSF54909">
    <property type="entry name" value="Dimeric alpha+beta barrel"/>
    <property type="match status" value="1"/>
</dbReference>
<keyword evidence="7" id="KW-1185">Reference proteome</keyword>
<accession>A0A0L1JRC0</accession>
<dbReference type="InterPro" id="IPR011991">
    <property type="entry name" value="ArsR-like_HTH"/>
</dbReference>
<sequence length="155" mass="17432">METQTLSEPDRALLRQIQRDCTLPVKDLAEAVGMSPSTAWRRMQDFERQGLIRARVALLDAQALGLDVTMQVSVNIRSQTEEGRAAFERFVRVEDAVQRCLAVTGEQDYILLVRMRDVAAFERFLMERLLAHPSVASAHSQLVLREVKSGPALPV</sequence>
<feature type="domain" description="HTH crp-type" evidence="5">
    <location>
        <begin position="1"/>
        <end position="62"/>
    </location>
</feature>
<dbReference type="InterPro" id="IPR019887">
    <property type="entry name" value="Tscrpt_reg_AsnC/Lrp_C"/>
</dbReference>
<dbReference type="GO" id="GO:0006355">
    <property type="term" value="P:regulation of DNA-templated transcription"/>
    <property type="evidence" value="ECO:0007669"/>
    <property type="project" value="InterPro"/>
</dbReference>
<feature type="domain" description="HTH asnC-type" evidence="4">
    <location>
        <begin position="6"/>
        <end position="67"/>
    </location>
</feature>
<gene>
    <name evidence="6" type="ORF">ATO11_08605</name>
</gene>
<evidence type="ECO:0000313" key="7">
    <source>
        <dbReference type="Proteomes" id="UP000036938"/>
    </source>
</evidence>
<dbReference type="Pfam" id="PF01037">
    <property type="entry name" value="AsnC_trans_reg"/>
    <property type="match status" value="1"/>
</dbReference>
<dbReference type="InterPro" id="IPR019888">
    <property type="entry name" value="Tscrpt_reg_AsnC-like"/>
</dbReference>
<evidence type="ECO:0000256" key="1">
    <source>
        <dbReference type="ARBA" id="ARBA00023015"/>
    </source>
</evidence>
<dbReference type="InterPro" id="IPR036390">
    <property type="entry name" value="WH_DNA-bd_sf"/>
</dbReference>
<protein>
    <recommendedName>
        <fullName evidence="8">AsnC family transcriptional regulator</fullName>
    </recommendedName>
</protein>
<dbReference type="STRING" id="1317121.ATO11_08605"/>
<keyword evidence="2" id="KW-0238">DNA-binding</keyword>
<dbReference type="CDD" id="cd00090">
    <property type="entry name" value="HTH_ARSR"/>
    <property type="match status" value="1"/>
</dbReference>
<dbReference type="Gene3D" id="1.10.10.10">
    <property type="entry name" value="Winged helix-like DNA-binding domain superfamily/Winged helix DNA-binding domain"/>
    <property type="match status" value="1"/>
</dbReference>
<proteinExistence type="predicted"/>
<dbReference type="GO" id="GO:0043565">
    <property type="term" value="F:sequence-specific DNA binding"/>
    <property type="evidence" value="ECO:0007669"/>
    <property type="project" value="InterPro"/>
</dbReference>
<dbReference type="Proteomes" id="UP000036938">
    <property type="component" value="Unassembled WGS sequence"/>
</dbReference>
<dbReference type="InterPro" id="IPR036388">
    <property type="entry name" value="WH-like_DNA-bd_sf"/>
</dbReference>
<dbReference type="InterPro" id="IPR011008">
    <property type="entry name" value="Dimeric_a/b-barrel"/>
</dbReference>
<dbReference type="GO" id="GO:0005829">
    <property type="term" value="C:cytosol"/>
    <property type="evidence" value="ECO:0007669"/>
    <property type="project" value="TreeGrafter"/>
</dbReference>
<dbReference type="Gene3D" id="3.30.70.920">
    <property type="match status" value="1"/>
</dbReference>
<keyword evidence="3" id="KW-0804">Transcription</keyword>
<dbReference type="InterPro" id="IPR012318">
    <property type="entry name" value="HTH_CRP"/>
</dbReference>
<dbReference type="GO" id="GO:0043200">
    <property type="term" value="P:response to amino acid"/>
    <property type="evidence" value="ECO:0007669"/>
    <property type="project" value="TreeGrafter"/>
</dbReference>
<evidence type="ECO:0000256" key="3">
    <source>
        <dbReference type="ARBA" id="ARBA00023163"/>
    </source>
</evidence>
<reference evidence="6 7" key="1">
    <citation type="journal article" date="2015" name="Int. J. Syst. Evol. Microbiol.">
        <title>Aestuariivita atlantica sp. nov., isolated from deep sea sediment of the Atlantic Ocean.</title>
        <authorList>
            <person name="Li G."/>
            <person name="Lai Q."/>
            <person name="Du Y."/>
            <person name="Liu X."/>
            <person name="Sun F."/>
            <person name="Shao Z."/>
        </authorList>
    </citation>
    <scope>NUCLEOTIDE SEQUENCE [LARGE SCALE GENOMIC DNA]</scope>
    <source>
        <strain evidence="6 7">22II-S11-z3</strain>
    </source>
</reference>
<dbReference type="InterPro" id="IPR000485">
    <property type="entry name" value="AsnC-type_HTH_dom"/>
</dbReference>
<evidence type="ECO:0000259" key="5">
    <source>
        <dbReference type="PROSITE" id="PS51063"/>
    </source>
</evidence>
<dbReference type="PRINTS" id="PR00033">
    <property type="entry name" value="HTHASNC"/>
</dbReference>
<evidence type="ECO:0008006" key="8">
    <source>
        <dbReference type="Google" id="ProtNLM"/>
    </source>
</evidence>
<dbReference type="AlphaFoldDB" id="A0A0L1JRC0"/>
<dbReference type="PROSITE" id="PS50956">
    <property type="entry name" value="HTH_ASNC_2"/>
    <property type="match status" value="1"/>
</dbReference>